<evidence type="ECO:0000313" key="3">
    <source>
        <dbReference type="Proteomes" id="UP001283361"/>
    </source>
</evidence>
<evidence type="ECO:0000256" key="1">
    <source>
        <dbReference type="SAM" id="MobiDB-lite"/>
    </source>
</evidence>
<dbReference type="Proteomes" id="UP001283361">
    <property type="component" value="Unassembled WGS sequence"/>
</dbReference>
<protein>
    <submittedName>
        <fullName evidence="2">Uncharacterized protein</fullName>
    </submittedName>
</protein>
<feature type="region of interest" description="Disordered" evidence="1">
    <location>
        <begin position="10"/>
        <end position="32"/>
    </location>
</feature>
<gene>
    <name evidence="2" type="ORF">RRG08_003476</name>
</gene>
<accession>A0AAE0Y6C6</accession>
<reference evidence="2" key="1">
    <citation type="journal article" date="2023" name="G3 (Bethesda)">
        <title>A reference genome for the long-term kleptoplast-retaining sea slug Elysia crispata morphotype clarki.</title>
        <authorList>
            <person name="Eastman K.E."/>
            <person name="Pendleton A.L."/>
            <person name="Shaikh M.A."/>
            <person name="Suttiyut T."/>
            <person name="Ogas R."/>
            <person name="Tomko P."/>
            <person name="Gavelis G."/>
            <person name="Widhalm J.R."/>
            <person name="Wisecaver J.H."/>
        </authorList>
    </citation>
    <scope>NUCLEOTIDE SEQUENCE</scope>
    <source>
        <strain evidence="2">ECLA1</strain>
    </source>
</reference>
<sequence length="492" mass="55124">MNEVIVAVHREVSSPERSSWPPPLSQSRGQQDFPRRLRTEWAVQVTRASQRRYTVNIITVSVAGANQRRYTVNIITVSVAGANQRRYTVNIITVSVAGANQRRYTVNIITVSVAGANQRRYTVNIITVSVAGANQRRYTVNIITVSVAGANQRRYTVNIITVSVAGANQRRYTVNIITVSVAGANQRRYTVNIQYRYSSRPALDSERTMRLLTSIELVWRMMYFHARVRALSSQLTFYRPGELLTWRLYGHKTRRGLVSQTRDRGARGLGSQQQQMLISLALYLLAHLTPRLGSCPALRQAWSRPSPLLREELVTVTRVTALRLADCLPVPRLLCEIAMGIRPDPGLTDLTALRSPGGPSASQAFNTRPVKRDAGLAKQYSTEQYSQGELTVTCSVCCARTHTPDTAGLVLCWLDRGLYVVSIRAVSAARIRQSVCAACIMFPCSWQARGKCSSTRHPHLSLTAREPRQQQQQQHDWFPHQHTALSTTVETR</sequence>
<dbReference type="AlphaFoldDB" id="A0AAE0Y6C6"/>
<name>A0AAE0Y6C6_9GAST</name>
<dbReference type="EMBL" id="JAWDGP010006844">
    <property type="protein sequence ID" value="KAK3734568.1"/>
    <property type="molecule type" value="Genomic_DNA"/>
</dbReference>
<keyword evidence="3" id="KW-1185">Reference proteome</keyword>
<proteinExistence type="predicted"/>
<organism evidence="2 3">
    <name type="scientific">Elysia crispata</name>
    <name type="common">lettuce slug</name>
    <dbReference type="NCBI Taxonomy" id="231223"/>
    <lineage>
        <taxon>Eukaryota</taxon>
        <taxon>Metazoa</taxon>
        <taxon>Spiralia</taxon>
        <taxon>Lophotrochozoa</taxon>
        <taxon>Mollusca</taxon>
        <taxon>Gastropoda</taxon>
        <taxon>Heterobranchia</taxon>
        <taxon>Euthyneura</taxon>
        <taxon>Panpulmonata</taxon>
        <taxon>Sacoglossa</taxon>
        <taxon>Placobranchoidea</taxon>
        <taxon>Plakobranchidae</taxon>
        <taxon>Elysia</taxon>
    </lineage>
</organism>
<comment type="caution">
    <text evidence="2">The sequence shown here is derived from an EMBL/GenBank/DDBJ whole genome shotgun (WGS) entry which is preliminary data.</text>
</comment>
<evidence type="ECO:0000313" key="2">
    <source>
        <dbReference type="EMBL" id="KAK3734568.1"/>
    </source>
</evidence>